<keyword evidence="2" id="KW-0808">Transferase</keyword>
<reference evidence="2 3" key="1">
    <citation type="journal article" date="2015" name="Nature">
        <title>rRNA introns, odd ribosomes, and small enigmatic genomes across a large radiation of phyla.</title>
        <authorList>
            <person name="Brown C.T."/>
            <person name="Hug L.A."/>
            <person name="Thomas B.C."/>
            <person name="Sharon I."/>
            <person name="Castelle C.J."/>
            <person name="Singh A."/>
            <person name="Wilkins M.J."/>
            <person name="Williams K.H."/>
            <person name="Banfield J.F."/>
        </authorList>
    </citation>
    <scope>NUCLEOTIDE SEQUENCE [LARGE SCALE GENOMIC DNA]</scope>
</reference>
<evidence type="ECO:0000259" key="1">
    <source>
        <dbReference type="Pfam" id="PF13649"/>
    </source>
</evidence>
<proteinExistence type="predicted"/>
<evidence type="ECO:0000313" key="2">
    <source>
        <dbReference type="EMBL" id="KKR87352.1"/>
    </source>
</evidence>
<dbReference type="EMBL" id="LCAG01000005">
    <property type="protein sequence ID" value="KKR87352.1"/>
    <property type="molecule type" value="Genomic_DNA"/>
</dbReference>
<protein>
    <submittedName>
        <fullName evidence="2">Methyltransferase, UbiE/COQ5 family</fullName>
    </submittedName>
</protein>
<comment type="caution">
    <text evidence="2">The sequence shown here is derived from an EMBL/GenBank/DDBJ whole genome shotgun (WGS) entry which is preliminary data.</text>
</comment>
<sequence length="295" mass="32968">MRDDSAAIAKYYDNSVFAYRLFAHNTQTLSIHYGLREPGVKDRHEAMLRENDFVITLAAIKRGMRVLDAGCGVGGSALYIAENTGAHVTGLTLSPRQVMLAKQYAATRGLSDRTSFFVTDYTKTNFPNNSFDVIYGIESICYAVPKSAFLQEALRLLKPGGRLVVSDGYVTHRPQTPQEQNILKQFLFGYSLQELITFEEMGKAMKKAGFKKTYYVSKTAEVEPAVKYFGILASLLLPFLYVIKRIHTSLLALYKNGIAVKAAYDGMKIGFAEYGVWVGRKNSAYKHDASYLQIV</sequence>
<accession>A0A0G0XI33</accession>
<feature type="domain" description="Methyltransferase" evidence="1">
    <location>
        <begin position="66"/>
        <end position="161"/>
    </location>
</feature>
<organism evidence="2 3">
    <name type="scientific">Candidatus Curtissbacteria bacterium GW2011_GWA1_41_11</name>
    <dbReference type="NCBI Taxonomy" id="1618409"/>
    <lineage>
        <taxon>Bacteria</taxon>
        <taxon>Candidatus Curtissiibacteriota</taxon>
    </lineage>
</organism>
<keyword evidence="2" id="KW-0489">Methyltransferase</keyword>
<dbReference type="Proteomes" id="UP000034854">
    <property type="component" value="Unassembled WGS sequence"/>
</dbReference>
<dbReference type="GO" id="GO:0032259">
    <property type="term" value="P:methylation"/>
    <property type="evidence" value="ECO:0007669"/>
    <property type="project" value="UniProtKB-KW"/>
</dbReference>
<evidence type="ECO:0000313" key="3">
    <source>
        <dbReference type="Proteomes" id="UP000034854"/>
    </source>
</evidence>
<dbReference type="AlphaFoldDB" id="A0A0G0XI33"/>
<dbReference type="InterPro" id="IPR029063">
    <property type="entry name" value="SAM-dependent_MTases_sf"/>
</dbReference>
<dbReference type="InterPro" id="IPR041698">
    <property type="entry name" value="Methyltransf_25"/>
</dbReference>
<name>A0A0G0XI33_9BACT</name>
<dbReference type="PANTHER" id="PTHR44068:SF11">
    <property type="entry name" value="GERANYL DIPHOSPHATE 2-C-METHYLTRANSFERASE"/>
    <property type="match status" value="1"/>
</dbReference>
<dbReference type="CDD" id="cd02440">
    <property type="entry name" value="AdoMet_MTases"/>
    <property type="match status" value="1"/>
</dbReference>
<dbReference type="Gene3D" id="3.40.50.150">
    <property type="entry name" value="Vaccinia Virus protein VP39"/>
    <property type="match status" value="1"/>
</dbReference>
<dbReference type="PANTHER" id="PTHR44068">
    <property type="entry name" value="ZGC:194242"/>
    <property type="match status" value="1"/>
</dbReference>
<dbReference type="InterPro" id="IPR050447">
    <property type="entry name" value="Erg6_SMT_methyltransf"/>
</dbReference>
<dbReference type="SUPFAM" id="SSF53335">
    <property type="entry name" value="S-adenosyl-L-methionine-dependent methyltransferases"/>
    <property type="match status" value="1"/>
</dbReference>
<gene>
    <name evidence="2" type="ORF">UU34_C0005G0026</name>
</gene>
<dbReference type="GO" id="GO:0008757">
    <property type="term" value="F:S-adenosylmethionine-dependent methyltransferase activity"/>
    <property type="evidence" value="ECO:0007669"/>
    <property type="project" value="InterPro"/>
</dbReference>
<dbReference type="Pfam" id="PF13649">
    <property type="entry name" value="Methyltransf_25"/>
    <property type="match status" value="1"/>
</dbReference>